<dbReference type="InterPro" id="IPR001387">
    <property type="entry name" value="Cro/C1-type_HTH"/>
</dbReference>
<dbReference type="Proteomes" id="UP000249065">
    <property type="component" value="Unassembled WGS sequence"/>
</dbReference>
<dbReference type="SMART" id="SM00530">
    <property type="entry name" value="HTH_XRE"/>
    <property type="match status" value="1"/>
</dbReference>
<dbReference type="OrthoDB" id="7594891at2"/>
<evidence type="ECO:0000259" key="1">
    <source>
        <dbReference type="PROSITE" id="PS50943"/>
    </source>
</evidence>
<dbReference type="CDD" id="cd00093">
    <property type="entry name" value="HTH_XRE"/>
    <property type="match status" value="1"/>
</dbReference>
<dbReference type="AlphaFoldDB" id="A0A327M1D2"/>
<reference evidence="3" key="1">
    <citation type="submission" date="2018-06" db="EMBL/GenBank/DDBJ databases">
        <authorList>
            <person name="Khan S.A."/>
        </authorList>
    </citation>
    <scope>NUCLEOTIDE SEQUENCE [LARGE SCALE GENOMIC DNA]</scope>
    <source>
        <strain evidence="3">DB-1506</strain>
    </source>
</reference>
<feature type="domain" description="HTH cro/C1-type" evidence="1">
    <location>
        <begin position="20"/>
        <end position="74"/>
    </location>
</feature>
<evidence type="ECO:0000313" key="3">
    <source>
        <dbReference type="Proteomes" id="UP000249065"/>
    </source>
</evidence>
<gene>
    <name evidence="2" type="ORF">DOO78_22865</name>
</gene>
<dbReference type="GO" id="GO:0003677">
    <property type="term" value="F:DNA binding"/>
    <property type="evidence" value="ECO:0007669"/>
    <property type="project" value="InterPro"/>
</dbReference>
<sequence>MAIRRTGRAGALYAAVGRELKERRESQRMGQEELAARVALSRSSIANAEAGRQAIPLHHLVELAEALGTTASAVLEAAERRNAQMASLPKGDLPRSVVAFLAANARMGR</sequence>
<proteinExistence type="predicted"/>
<evidence type="ECO:0000313" key="2">
    <source>
        <dbReference type="EMBL" id="RAI56085.1"/>
    </source>
</evidence>
<dbReference type="RefSeq" id="WP_111472208.1">
    <property type="nucleotide sequence ID" value="NZ_QLIX01000027.1"/>
</dbReference>
<accession>A0A327M1D2</accession>
<dbReference type="Gene3D" id="1.10.260.40">
    <property type="entry name" value="lambda repressor-like DNA-binding domains"/>
    <property type="match status" value="1"/>
</dbReference>
<protein>
    <recommendedName>
        <fullName evidence="1">HTH cro/C1-type domain-containing protein</fullName>
    </recommendedName>
</protein>
<dbReference type="Pfam" id="PF01381">
    <property type="entry name" value="HTH_3"/>
    <property type="match status" value="1"/>
</dbReference>
<organism evidence="2 3">
    <name type="scientific">Roseicella frigidaeris</name>
    <dbReference type="NCBI Taxonomy" id="2230885"/>
    <lineage>
        <taxon>Bacteria</taxon>
        <taxon>Pseudomonadati</taxon>
        <taxon>Pseudomonadota</taxon>
        <taxon>Alphaproteobacteria</taxon>
        <taxon>Acetobacterales</taxon>
        <taxon>Roseomonadaceae</taxon>
        <taxon>Roseicella</taxon>
    </lineage>
</organism>
<dbReference type="InterPro" id="IPR010982">
    <property type="entry name" value="Lambda_DNA-bd_dom_sf"/>
</dbReference>
<dbReference type="SUPFAM" id="SSF47413">
    <property type="entry name" value="lambda repressor-like DNA-binding domains"/>
    <property type="match status" value="1"/>
</dbReference>
<keyword evidence="3" id="KW-1185">Reference proteome</keyword>
<dbReference type="EMBL" id="QLIX01000027">
    <property type="protein sequence ID" value="RAI56085.1"/>
    <property type="molecule type" value="Genomic_DNA"/>
</dbReference>
<comment type="caution">
    <text evidence="2">The sequence shown here is derived from an EMBL/GenBank/DDBJ whole genome shotgun (WGS) entry which is preliminary data.</text>
</comment>
<dbReference type="PROSITE" id="PS50943">
    <property type="entry name" value="HTH_CROC1"/>
    <property type="match status" value="1"/>
</dbReference>
<name>A0A327M1D2_9PROT</name>